<organism evidence="1 2">
    <name type="scientific">Streptomyces minutiscleroticus</name>
    <dbReference type="NCBI Taxonomy" id="68238"/>
    <lineage>
        <taxon>Bacteria</taxon>
        <taxon>Bacillati</taxon>
        <taxon>Actinomycetota</taxon>
        <taxon>Actinomycetes</taxon>
        <taxon>Kitasatosporales</taxon>
        <taxon>Streptomycetaceae</taxon>
        <taxon>Streptomyces</taxon>
    </lineage>
</organism>
<protein>
    <submittedName>
        <fullName evidence="1">Uncharacterized protein</fullName>
    </submittedName>
</protein>
<proteinExistence type="predicted"/>
<name>A0A918U749_9ACTN</name>
<evidence type="ECO:0000313" key="1">
    <source>
        <dbReference type="EMBL" id="GGY01677.1"/>
    </source>
</evidence>
<sequence length="99" mass="9850">MVETTDAVLASAWRRVSCLDTRGTRHVGEERAPGHASGLRPLLLEERPEAAVLPWSPARPPPGAGHCRGGAGGGGFCPSACPCSGAGAGGTGGAAGYGW</sequence>
<comment type="caution">
    <text evidence="1">The sequence shown here is derived from an EMBL/GenBank/DDBJ whole genome shotgun (WGS) entry which is preliminary data.</text>
</comment>
<dbReference type="EMBL" id="BMVU01000046">
    <property type="protein sequence ID" value="GGY01677.1"/>
    <property type="molecule type" value="Genomic_DNA"/>
</dbReference>
<dbReference type="AlphaFoldDB" id="A0A918U749"/>
<evidence type="ECO:0000313" key="2">
    <source>
        <dbReference type="Proteomes" id="UP000619244"/>
    </source>
</evidence>
<accession>A0A918U749</accession>
<gene>
    <name evidence="1" type="ORF">GCM10010358_64500</name>
</gene>
<dbReference type="Proteomes" id="UP000619244">
    <property type="component" value="Unassembled WGS sequence"/>
</dbReference>
<reference evidence="1" key="2">
    <citation type="submission" date="2020-09" db="EMBL/GenBank/DDBJ databases">
        <authorList>
            <person name="Sun Q."/>
            <person name="Ohkuma M."/>
        </authorList>
    </citation>
    <scope>NUCLEOTIDE SEQUENCE</scope>
    <source>
        <strain evidence="1">JCM 4790</strain>
    </source>
</reference>
<reference evidence="1" key="1">
    <citation type="journal article" date="2014" name="Int. J. Syst. Evol. Microbiol.">
        <title>Complete genome sequence of Corynebacterium casei LMG S-19264T (=DSM 44701T), isolated from a smear-ripened cheese.</title>
        <authorList>
            <consortium name="US DOE Joint Genome Institute (JGI-PGF)"/>
            <person name="Walter F."/>
            <person name="Albersmeier A."/>
            <person name="Kalinowski J."/>
            <person name="Ruckert C."/>
        </authorList>
    </citation>
    <scope>NUCLEOTIDE SEQUENCE</scope>
    <source>
        <strain evidence="1">JCM 4790</strain>
    </source>
</reference>
<keyword evidence="2" id="KW-1185">Reference proteome</keyword>